<reference evidence="1" key="1">
    <citation type="submission" date="2025-08" db="UniProtKB">
        <authorList>
            <consortium name="Ensembl"/>
        </authorList>
    </citation>
    <scope>IDENTIFICATION</scope>
</reference>
<reference evidence="1" key="2">
    <citation type="submission" date="2025-09" db="UniProtKB">
        <authorList>
            <consortium name="Ensembl"/>
        </authorList>
    </citation>
    <scope>IDENTIFICATION</scope>
</reference>
<name>A0A8D2PBZ1_ZOSLA</name>
<sequence>MDSEAKKGKKGFVSPIKRLVFPKAARRAALRSSVYRRPLHSVPLYPPDYLIDPQILLHDYVEKEVKVKASPKVHWGSH</sequence>
<keyword evidence="2" id="KW-1185">Reference proteome</keyword>
<dbReference type="GO" id="GO:0003007">
    <property type="term" value="P:heart morphogenesis"/>
    <property type="evidence" value="ECO:0007669"/>
    <property type="project" value="TreeGrafter"/>
</dbReference>
<protein>
    <submittedName>
        <fullName evidence="1">Uncharacterized protein</fullName>
    </submittedName>
</protein>
<dbReference type="PANTHER" id="PTHR21642:SF2">
    <property type="entry name" value="CEREBRAL CAVERNOUS MALFORMATIONS 2 PROTEIN-LIKE"/>
    <property type="match status" value="1"/>
</dbReference>
<evidence type="ECO:0000313" key="2">
    <source>
        <dbReference type="Proteomes" id="UP000694401"/>
    </source>
</evidence>
<dbReference type="Proteomes" id="UP000694401">
    <property type="component" value="Unassembled WGS sequence"/>
</dbReference>
<dbReference type="Ensembl" id="ENSZLMT00000010232.1">
    <property type="protein sequence ID" value="ENSZLMP00000009957.1"/>
    <property type="gene ID" value="ENSZLMG00000006972.1"/>
</dbReference>
<proteinExistence type="predicted"/>
<accession>A0A8D2PBZ1</accession>
<dbReference type="PANTHER" id="PTHR21642">
    <property type="entry name" value="CEREBRAL CAVERNOUS MALFORMATIONS PROTEIN 2 HOMOLOG"/>
    <property type="match status" value="1"/>
</dbReference>
<evidence type="ECO:0000313" key="1">
    <source>
        <dbReference type="Ensembl" id="ENSZLMP00000009957.1"/>
    </source>
</evidence>
<dbReference type="InterPro" id="IPR026159">
    <property type="entry name" value="Malcavernin"/>
</dbReference>
<dbReference type="AlphaFoldDB" id="A0A8D2PBZ1"/>
<organism evidence="1 2">
    <name type="scientific">Zosterops lateralis melanops</name>
    <dbReference type="NCBI Taxonomy" id="1220523"/>
    <lineage>
        <taxon>Eukaryota</taxon>
        <taxon>Metazoa</taxon>
        <taxon>Chordata</taxon>
        <taxon>Craniata</taxon>
        <taxon>Vertebrata</taxon>
        <taxon>Euteleostomi</taxon>
        <taxon>Archelosauria</taxon>
        <taxon>Archosauria</taxon>
        <taxon>Dinosauria</taxon>
        <taxon>Saurischia</taxon>
        <taxon>Theropoda</taxon>
        <taxon>Coelurosauria</taxon>
        <taxon>Aves</taxon>
        <taxon>Neognathae</taxon>
        <taxon>Neoaves</taxon>
        <taxon>Telluraves</taxon>
        <taxon>Australaves</taxon>
        <taxon>Passeriformes</taxon>
        <taxon>Sylvioidea</taxon>
        <taxon>Zosteropidae</taxon>
        <taxon>Zosterops</taxon>
    </lineage>
</organism>